<proteinExistence type="predicted"/>
<name>A0A926ZFV7_9CYAN</name>
<evidence type="ECO:0000313" key="1">
    <source>
        <dbReference type="EMBL" id="MBD2181059.1"/>
    </source>
</evidence>
<evidence type="ECO:0000313" key="2">
    <source>
        <dbReference type="Proteomes" id="UP000641646"/>
    </source>
</evidence>
<accession>A0A926ZFV7</accession>
<reference evidence="1" key="2">
    <citation type="submission" date="2020-08" db="EMBL/GenBank/DDBJ databases">
        <authorList>
            <person name="Chen M."/>
            <person name="Teng W."/>
            <person name="Zhao L."/>
            <person name="Hu C."/>
            <person name="Zhou Y."/>
            <person name="Han B."/>
            <person name="Song L."/>
            <person name="Shu W."/>
        </authorList>
    </citation>
    <scope>NUCLEOTIDE SEQUENCE</scope>
    <source>
        <strain evidence="1">FACHB-1375</strain>
    </source>
</reference>
<organism evidence="1 2">
    <name type="scientific">Aerosakkonema funiforme FACHB-1375</name>
    <dbReference type="NCBI Taxonomy" id="2949571"/>
    <lineage>
        <taxon>Bacteria</taxon>
        <taxon>Bacillati</taxon>
        <taxon>Cyanobacteriota</taxon>
        <taxon>Cyanophyceae</taxon>
        <taxon>Oscillatoriophycideae</taxon>
        <taxon>Aerosakkonematales</taxon>
        <taxon>Aerosakkonemataceae</taxon>
        <taxon>Aerosakkonema</taxon>
    </lineage>
</organism>
<sequence>MPTTASTIVSDRKQVMRVSEFSLVELNSEDSNNNIAGRLRFPPLCARAAIRDIIALLIEDNATIISQHCIGDRTATTGWSSLVFHAPVSTYQQLMQTARPSNLQVVRDSTAMLLQELLTANQGTPNPVEKVTKVEANGATVTNEPVELASSEIDAEDESSDEVPAEVAEWLVISEQKSKFQDRDTAENSVVCSETQAAFPESNSNNQMATEEQLKLLTLAKLKELALKHDIQGRSTMTKNLASAHKLLVPKLVGLIASDEI</sequence>
<dbReference type="Proteomes" id="UP000641646">
    <property type="component" value="Unassembled WGS sequence"/>
</dbReference>
<keyword evidence="2" id="KW-1185">Reference proteome</keyword>
<dbReference type="AlphaFoldDB" id="A0A926ZFV7"/>
<reference evidence="1" key="1">
    <citation type="journal article" date="2015" name="ISME J.">
        <title>Draft Genome Sequence of Streptomyces incarnatus NRRL8089, which Produces the Nucleoside Antibiotic Sinefungin.</title>
        <authorList>
            <person name="Oshima K."/>
            <person name="Hattori M."/>
            <person name="Shimizu H."/>
            <person name="Fukuda K."/>
            <person name="Nemoto M."/>
            <person name="Inagaki K."/>
            <person name="Tamura T."/>
        </authorList>
    </citation>
    <scope>NUCLEOTIDE SEQUENCE</scope>
    <source>
        <strain evidence="1">FACHB-1375</strain>
    </source>
</reference>
<protein>
    <submittedName>
        <fullName evidence="1">Uncharacterized protein</fullName>
    </submittedName>
</protein>
<comment type="caution">
    <text evidence="1">The sequence shown here is derived from an EMBL/GenBank/DDBJ whole genome shotgun (WGS) entry which is preliminary data.</text>
</comment>
<dbReference type="RefSeq" id="WP_190463821.1">
    <property type="nucleotide sequence ID" value="NZ_JACJPW010000015.1"/>
</dbReference>
<gene>
    <name evidence="1" type="ORF">H6G03_08090</name>
</gene>
<dbReference type="EMBL" id="JACJPW010000015">
    <property type="protein sequence ID" value="MBD2181059.1"/>
    <property type="molecule type" value="Genomic_DNA"/>
</dbReference>